<evidence type="ECO:0000313" key="13">
    <source>
        <dbReference type="EMBL" id="JAV05653.1"/>
    </source>
</evidence>
<dbReference type="PANTHER" id="PTHR46516">
    <property type="entry name" value="TRNA-SPECIFIC ADENOSINE DEAMINASE 1"/>
    <property type="match status" value="1"/>
</dbReference>
<dbReference type="AlphaFoldDB" id="A0A1L8DGR7"/>
<proteinExistence type="inferred from homology"/>
<organism evidence="13">
    <name type="scientific">Nyssomyia neivai</name>
    <dbReference type="NCBI Taxonomy" id="330878"/>
    <lineage>
        <taxon>Eukaryota</taxon>
        <taxon>Metazoa</taxon>
        <taxon>Ecdysozoa</taxon>
        <taxon>Arthropoda</taxon>
        <taxon>Hexapoda</taxon>
        <taxon>Insecta</taxon>
        <taxon>Pterygota</taxon>
        <taxon>Neoptera</taxon>
        <taxon>Endopterygota</taxon>
        <taxon>Diptera</taxon>
        <taxon>Nematocera</taxon>
        <taxon>Psychodoidea</taxon>
        <taxon>Psychodidae</taxon>
        <taxon>Nyssomyia</taxon>
    </lineage>
</organism>
<accession>A0A1L8DGR7</accession>
<name>A0A1L8DGR7_9DIPT</name>
<protein>
    <recommendedName>
        <fullName evidence="9">tRNA-specific adenosine deaminase 1</fullName>
        <ecNumber evidence="8">3.5.4.34</ecNumber>
    </recommendedName>
    <alternativeName>
        <fullName evidence="10">tRNA-specific adenosine-37 deaminase</fullName>
    </alternativeName>
</protein>
<dbReference type="PROSITE" id="PS50141">
    <property type="entry name" value="A_DEAMIN_EDITASE"/>
    <property type="match status" value="1"/>
</dbReference>
<evidence type="ECO:0000256" key="1">
    <source>
        <dbReference type="ARBA" id="ARBA00022694"/>
    </source>
</evidence>
<dbReference type="GO" id="GO:0043829">
    <property type="term" value="F:tRNA-specific adenosine-37 deaminase activity"/>
    <property type="evidence" value="ECO:0007669"/>
    <property type="project" value="UniProtKB-EC"/>
</dbReference>
<evidence type="ECO:0000256" key="4">
    <source>
        <dbReference type="ARBA" id="ARBA00022833"/>
    </source>
</evidence>
<evidence type="ECO:0000259" key="12">
    <source>
        <dbReference type="PROSITE" id="PS50141"/>
    </source>
</evidence>
<comment type="cofactor">
    <cofactor evidence="5">
        <name>1D-myo-inositol hexakisphosphate</name>
        <dbReference type="ChEBI" id="CHEBI:58130"/>
    </cofactor>
</comment>
<evidence type="ECO:0000256" key="9">
    <source>
        <dbReference type="ARBA" id="ARBA00040502"/>
    </source>
</evidence>
<evidence type="ECO:0000256" key="11">
    <source>
        <dbReference type="ARBA" id="ARBA00047635"/>
    </source>
</evidence>
<reference evidence="13" key="1">
    <citation type="submission" date="2016-12" db="EMBL/GenBank/DDBJ databases">
        <title>An insight into the sialome and mialome of the sand fly, Nyssomyia neivai.</title>
        <authorList>
            <person name="Sebastian V."/>
            <person name="Goulart T.M."/>
            <person name="Oliveira W."/>
            <person name="Calvo E."/>
            <person name="Oliveira L.F."/>
            <person name="Pinto M.C."/>
            <person name="Rosselino A.M."/>
            <person name="Ribeiro J.M."/>
        </authorList>
    </citation>
    <scope>NUCLEOTIDE SEQUENCE</scope>
</reference>
<keyword evidence="2" id="KW-0479">Metal-binding</keyword>
<dbReference type="EC" id="3.5.4.34" evidence="8"/>
<dbReference type="EMBL" id="GFDF01008431">
    <property type="protein sequence ID" value="JAV05653.1"/>
    <property type="molecule type" value="Transcribed_RNA"/>
</dbReference>
<evidence type="ECO:0000256" key="3">
    <source>
        <dbReference type="ARBA" id="ARBA00022801"/>
    </source>
</evidence>
<sequence length="377" mass="42684">MIANDVVKLCAEFFEKELPKGGKPTGNEWTVLCAIVREAYEELEVVAMGTGTKCIGADLMCESGDIVNDSHAEIVTRRAFVRYLMEQMTFALETKVSVFDFDAVTKKFTMKCGNKFHFFTTHSPCGDASIFSLEISEPPAKRRKDTQEGFTGGKLIGIPMGDPMEQIVGCVRTKPGRGTATLSASCSDKMARWCILGLQGGLLMNALTAPIYLDTVIYSQDAICDKEATERALWGRFTNHPNIPSDTYTLHAPEIHVATREVVFSFERHPQDDECHPSAASVVYCRVQERSHEVAVTGKRQGVTKKKLKTPIARLLIAKKSLFFYYMTIFWHTNPQDLSYDDAKSKEYRMLWQWLKQHYFRVWPTKSETYLKFTCTN</sequence>
<evidence type="ECO:0000256" key="5">
    <source>
        <dbReference type="ARBA" id="ARBA00037026"/>
    </source>
</evidence>
<keyword evidence="3" id="KW-0378">Hydrolase</keyword>
<dbReference type="InterPro" id="IPR002466">
    <property type="entry name" value="A_deamin"/>
</dbReference>
<keyword evidence="4" id="KW-0862">Zinc</keyword>
<evidence type="ECO:0000256" key="10">
    <source>
        <dbReference type="ARBA" id="ARBA00041760"/>
    </source>
</evidence>
<dbReference type="PANTHER" id="PTHR46516:SF1">
    <property type="entry name" value="TRNA-SPECIFIC ADENOSINE DEAMINASE 1"/>
    <property type="match status" value="1"/>
</dbReference>
<dbReference type="GO" id="GO:0003723">
    <property type="term" value="F:RNA binding"/>
    <property type="evidence" value="ECO:0007669"/>
    <property type="project" value="InterPro"/>
</dbReference>
<evidence type="ECO:0000256" key="6">
    <source>
        <dbReference type="ARBA" id="ARBA00037784"/>
    </source>
</evidence>
<dbReference type="GO" id="GO:0008033">
    <property type="term" value="P:tRNA processing"/>
    <property type="evidence" value="ECO:0007669"/>
    <property type="project" value="UniProtKB-KW"/>
</dbReference>
<dbReference type="SMART" id="SM00552">
    <property type="entry name" value="ADEAMc"/>
    <property type="match status" value="1"/>
</dbReference>
<comment type="catalytic activity">
    <reaction evidence="11">
        <text>adenosine(37) in tRNA(Ala) + H2O + H(+) = inosine(37) in tRNA(Ala) + NH4(+)</text>
        <dbReference type="Rhea" id="RHEA:50968"/>
        <dbReference type="Rhea" id="RHEA-COMP:12855"/>
        <dbReference type="Rhea" id="RHEA-COMP:12856"/>
        <dbReference type="ChEBI" id="CHEBI:15377"/>
        <dbReference type="ChEBI" id="CHEBI:15378"/>
        <dbReference type="ChEBI" id="CHEBI:28938"/>
        <dbReference type="ChEBI" id="CHEBI:74411"/>
        <dbReference type="ChEBI" id="CHEBI:82852"/>
        <dbReference type="EC" id="3.5.4.34"/>
    </reaction>
</comment>
<dbReference type="GO" id="GO:0046872">
    <property type="term" value="F:metal ion binding"/>
    <property type="evidence" value="ECO:0007669"/>
    <property type="project" value="UniProtKB-KW"/>
</dbReference>
<comment type="similarity">
    <text evidence="7">Belongs to the ADAT1 family.</text>
</comment>
<evidence type="ECO:0000256" key="7">
    <source>
        <dbReference type="ARBA" id="ARBA00038326"/>
    </source>
</evidence>
<comment type="function">
    <text evidence="6">Specifically deaminates adenosine-37 to inosine in tRNA-Ala.</text>
</comment>
<evidence type="ECO:0000256" key="8">
    <source>
        <dbReference type="ARBA" id="ARBA00038940"/>
    </source>
</evidence>
<dbReference type="Pfam" id="PF02137">
    <property type="entry name" value="A_deamin"/>
    <property type="match status" value="1"/>
</dbReference>
<feature type="domain" description="A to I editase" evidence="12">
    <location>
        <begin position="47"/>
        <end position="373"/>
    </location>
</feature>
<keyword evidence="1" id="KW-0819">tRNA processing</keyword>
<evidence type="ECO:0000256" key="2">
    <source>
        <dbReference type="ARBA" id="ARBA00022723"/>
    </source>
</evidence>